<reference evidence="2 3" key="1">
    <citation type="submission" date="2014-05" db="EMBL/GenBank/DDBJ databases">
        <title>Draft genome sequence of a rare smut relative, Tilletiaria anomala UBC 951.</title>
        <authorList>
            <consortium name="DOE Joint Genome Institute"/>
            <person name="Toome M."/>
            <person name="Kuo A."/>
            <person name="Henrissat B."/>
            <person name="Lipzen A."/>
            <person name="Tritt A."/>
            <person name="Yoshinaga Y."/>
            <person name="Zane M."/>
            <person name="Barry K."/>
            <person name="Grigoriev I.V."/>
            <person name="Spatafora J.W."/>
            <person name="Aimea M.C."/>
        </authorList>
    </citation>
    <scope>NUCLEOTIDE SEQUENCE [LARGE SCALE GENOMIC DNA]</scope>
    <source>
        <strain evidence="2 3">UBC 951</strain>
    </source>
</reference>
<evidence type="ECO:0000313" key="3">
    <source>
        <dbReference type="Proteomes" id="UP000027361"/>
    </source>
</evidence>
<dbReference type="RefSeq" id="XP_013241210.1">
    <property type="nucleotide sequence ID" value="XM_013385756.1"/>
</dbReference>
<comment type="caution">
    <text evidence="2">The sequence shown here is derived from an EMBL/GenBank/DDBJ whole genome shotgun (WGS) entry which is preliminary data.</text>
</comment>
<feature type="region of interest" description="Disordered" evidence="1">
    <location>
        <begin position="1"/>
        <end position="70"/>
    </location>
</feature>
<accession>A0A066VDX6</accession>
<dbReference type="InParanoid" id="A0A066VDX6"/>
<dbReference type="HOGENOM" id="CLU_586877_0_0_1"/>
<name>A0A066VDX6_TILAU</name>
<sequence length="466" mass="51559">MTGINQIGGRYTTSRLNRHSSGGNVDMTSSGHSNTKRSVFSSSAHTGRPSVPSSTFNLFRSRHDQPGKRRAVEQILASQAEKKKAKPGPETKHATNAEIDHVQPYGGTADEARLEDHAALAEKKRFRDMRSFLLQQNDWTGACMSKDLKETADRPLIPPPNSSLSRAEGVPLAERECYRLPTPLQLIIPEQNQSQINAWDAPDDSALSASNTQYRSKSSPPVALTSNTDILPYSEGQDHSDCAYSDRSSLPDLSPTDPVDTENLHAACDRHMHCDSSPPPLSSSERTAADMTATFAYESVEEMEDEVAQLVGGRRVSSSSLVQIPRLPSIIVATVADAGDVNMEKTPTFAELRSEHRIHEIKSHSEPDLAKDAAANEQFLNTVTEHRRTERCSPAAREQPEDVQPSRSHAEEQHHDVEDSKTPEVEEHLSTFEHAQRLAQLEKELQAGEERLQARMRAALLGRRMQ</sequence>
<gene>
    <name evidence="2" type="ORF">K437DRAFT_295986</name>
</gene>
<feature type="compositionally biased region" description="Basic and acidic residues" evidence="1">
    <location>
        <begin position="408"/>
        <end position="427"/>
    </location>
</feature>
<evidence type="ECO:0000256" key="1">
    <source>
        <dbReference type="SAM" id="MobiDB-lite"/>
    </source>
</evidence>
<feature type="region of interest" description="Disordered" evidence="1">
    <location>
        <begin position="201"/>
        <end position="257"/>
    </location>
</feature>
<dbReference type="AlphaFoldDB" id="A0A066VDX6"/>
<protein>
    <submittedName>
        <fullName evidence="2">Uncharacterized protein</fullName>
    </submittedName>
</protein>
<feature type="compositionally biased region" description="Polar residues" evidence="1">
    <location>
        <begin position="11"/>
        <end position="58"/>
    </location>
</feature>
<evidence type="ECO:0000313" key="2">
    <source>
        <dbReference type="EMBL" id="KDN39927.1"/>
    </source>
</evidence>
<feature type="region of interest" description="Disordered" evidence="1">
    <location>
        <begin position="386"/>
        <end position="427"/>
    </location>
</feature>
<dbReference type="GeneID" id="25267296"/>
<feature type="compositionally biased region" description="Basic and acidic residues" evidence="1">
    <location>
        <begin position="61"/>
        <end position="70"/>
    </location>
</feature>
<keyword evidence="3" id="KW-1185">Reference proteome</keyword>
<dbReference type="Proteomes" id="UP000027361">
    <property type="component" value="Unassembled WGS sequence"/>
</dbReference>
<proteinExistence type="predicted"/>
<organism evidence="2 3">
    <name type="scientific">Tilletiaria anomala (strain ATCC 24038 / CBS 436.72 / UBC 951)</name>
    <dbReference type="NCBI Taxonomy" id="1037660"/>
    <lineage>
        <taxon>Eukaryota</taxon>
        <taxon>Fungi</taxon>
        <taxon>Dikarya</taxon>
        <taxon>Basidiomycota</taxon>
        <taxon>Ustilaginomycotina</taxon>
        <taxon>Exobasidiomycetes</taxon>
        <taxon>Georgefischeriales</taxon>
        <taxon>Tilletiariaceae</taxon>
        <taxon>Tilletiaria</taxon>
    </lineage>
</organism>
<dbReference type="EMBL" id="JMSN01000098">
    <property type="protein sequence ID" value="KDN39927.1"/>
    <property type="molecule type" value="Genomic_DNA"/>
</dbReference>
<feature type="compositionally biased region" description="Polar residues" evidence="1">
    <location>
        <begin position="207"/>
        <end position="229"/>
    </location>
</feature>